<feature type="region of interest" description="Disordered" evidence="3">
    <location>
        <begin position="283"/>
        <end position="347"/>
    </location>
</feature>
<organism evidence="4 5">
    <name type="scientific">Planomonospora corallina</name>
    <dbReference type="NCBI Taxonomy" id="1806052"/>
    <lineage>
        <taxon>Bacteria</taxon>
        <taxon>Bacillati</taxon>
        <taxon>Actinomycetota</taxon>
        <taxon>Actinomycetes</taxon>
        <taxon>Streptosporangiales</taxon>
        <taxon>Streptosporangiaceae</taxon>
        <taxon>Planomonospora</taxon>
    </lineage>
</organism>
<evidence type="ECO:0000313" key="5">
    <source>
        <dbReference type="Proteomes" id="UP001595850"/>
    </source>
</evidence>
<gene>
    <name evidence="4" type="ORF">ACFOWE_02895</name>
</gene>
<keyword evidence="2" id="KW-0067">ATP-binding</keyword>
<evidence type="ECO:0000313" key="4">
    <source>
        <dbReference type="EMBL" id="MFC4057224.1"/>
    </source>
</evidence>
<protein>
    <submittedName>
        <fullName evidence="4">Uncharacterized protein</fullName>
    </submittedName>
</protein>
<sequence>MAWLGGDPGAGKSTPAESLLRRLAGRLSATPVLVVLTHRPSESGDDLSATGAALAVRTAEHVTLQGLGEDDVRRLLLERSGVDADRETVRTVAERTGGNPLFVTETARLLAVEGVSAARSLPPGVRDLIRRRIARLPAAARTTLRNAAVMGRDADVDVLIEMQDADEETVLDGLEAGVVAGLLTEPGPGRVRFTHVLVREALYEDIARLRRTRLHGKVLAALERTRPGDAGALGHHALAAATAATAREAAGYARRAAARASGLYAHREAVTLLEGALQVLDLGTEPPGRRPAGSAVPSGLRAGERRGRRTGGGHARRRPGGRPRPRRSRPALPGAQRPLLGRDAAGRGDELAAARARMPGSVDEFYFWS</sequence>
<dbReference type="PANTHER" id="PTHR16305:SF35">
    <property type="entry name" value="TRANSCRIPTIONAL ACTIVATOR DOMAIN"/>
    <property type="match status" value="1"/>
</dbReference>
<keyword evidence="5" id="KW-1185">Reference proteome</keyword>
<evidence type="ECO:0000256" key="3">
    <source>
        <dbReference type="SAM" id="MobiDB-lite"/>
    </source>
</evidence>
<dbReference type="EMBL" id="JBHSBM010000009">
    <property type="protein sequence ID" value="MFC4057224.1"/>
    <property type="molecule type" value="Genomic_DNA"/>
</dbReference>
<feature type="compositionally biased region" description="Basic residues" evidence="3">
    <location>
        <begin position="306"/>
        <end position="329"/>
    </location>
</feature>
<dbReference type="PANTHER" id="PTHR16305">
    <property type="entry name" value="TESTICULAR SOLUBLE ADENYLYL CYCLASE"/>
    <property type="match status" value="1"/>
</dbReference>
<name>A0ABV8HZ71_9ACTN</name>
<evidence type="ECO:0000256" key="1">
    <source>
        <dbReference type="ARBA" id="ARBA00022741"/>
    </source>
</evidence>
<accession>A0ABV8HZ71</accession>
<reference evidence="5" key="1">
    <citation type="journal article" date="2019" name="Int. J. Syst. Evol. Microbiol.">
        <title>The Global Catalogue of Microorganisms (GCM) 10K type strain sequencing project: providing services to taxonomists for standard genome sequencing and annotation.</title>
        <authorList>
            <consortium name="The Broad Institute Genomics Platform"/>
            <consortium name="The Broad Institute Genome Sequencing Center for Infectious Disease"/>
            <person name="Wu L."/>
            <person name="Ma J."/>
        </authorList>
    </citation>
    <scope>NUCLEOTIDE SEQUENCE [LARGE SCALE GENOMIC DNA]</scope>
    <source>
        <strain evidence="5">TBRC 4489</strain>
    </source>
</reference>
<dbReference type="RefSeq" id="WP_377285180.1">
    <property type="nucleotide sequence ID" value="NZ_JBHSBM010000009.1"/>
</dbReference>
<dbReference type="Proteomes" id="UP001595850">
    <property type="component" value="Unassembled WGS sequence"/>
</dbReference>
<evidence type="ECO:0000256" key="2">
    <source>
        <dbReference type="ARBA" id="ARBA00022840"/>
    </source>
</evidence>
<comment type="caution">
    <text evidence="4">The sequence shown here is derived from an EMBL/GenBank/DDBJ whole genome shotgun (WGS) entry which is preliminary data.</text>
</comment>
<proteinExistence type="predicted"/>
<keyword evidence="1" id="KW-0547">Nucleotide-binding</keyword>